<dbReference type="GeneID" id="100902793"/>
<dbReference type="RefSeq" id="XP_018495856.1">
    <property type="nucleotide sequence ID" value="XM_018640340.1"/>
</dbReference>
<protein>
    <submittedName>
        <fullName evidence="3">Nucleosome-remodeling factor subunit NURF301</fullName>
    </submittedName>
</protein>
<proteinExistence type="predicted"/>
<dbReference type="AlphaFoldDB" id="A0AAJ7L4Z5"/>
<sequence length="382" mass="40610">MLQTMPGGGIQYAQQLPMLPQGQILQPIYHQGGQQQMLISPQGNFALQQSINQSIAMMQASGQKVQQGIPIQPGKSMMAKTSGLNQSVMASPSRLMIGGPAQQMVATSPQAMTMSAGSKIQVVSHKQQNPIAGSAQTSGAGSSQVSTIPTGQAQMSSTMPATGPTQSGQITGSGSHQHPQFVAQQNANGQTLLINMLPQAGMISPQPDMSHPSQQSQQQQQQHHIDVSVTHTQQLLNANNSQSVNHGQAQIVNPLQAFNAFASGLSWAPSQLQGNQVLQSPIFIRNQSDGSIYIHNPATTSTQQQLQQQQQQSVESSAAHQGDEANAPDATPWAEGDGGAARCSRHSTKTSPSKFRKPVGFNEEQADRVEVPRQLGLPMRSL</sequence>
<dbReference type="KEGG" id="goe:100902793"/>
<feature type="compositionally biased region" description="Low complexity" evidence="1">
    <location>
        <begin position="132"/>
        <end position="147"/>
    </location>
</feature>
<accession>A0AAJ7L4Z5</accession>
<feature type="compositionally biased region" description="Low complexity" evidence="1">
    <location>
        <begin position="303"/>
        <end position="312"/>
    </location>
</feature>
<feature type="region of interest" description="Disordered" evidence="1">
    <location>
        <begin position="117"/>
        <end position="177"/>
    </location>
</feature>
<feature type="compositionally biased region" description="Polar residues" evidence="1">
    <location>
        <begin position="148"/>
        <end position="177"/>
    </location>
</feature>
<reference evidence="3" key="1">
    <citation type="submission" date="2025-08" db="UniProtKB">
        <authorList>
            <consortium name="RefSeq"/>
        </authorList>
    </citation>
    <scope>IDENTIFICATION</scope>
</reference>
<name>A0AAJ7L4Z5_9ACAR</name>
<feature type="region of interest" description="Disordered" evidence="1">
    <location>
        <begin position="300"/>
        <end position="382"/>
    </location>
</feature>
<dbReference type="Proteomes" id="UP000694867">
    <property type="component" value="Unplaced"/>
</dbReference>
<keyword evidence="2" id="KW-1185">Reference proteome</keyword>
<organism evidence="2 3">
    <name type="scientific">Galendromus occidentalis</name>
    <name type="common">western predatory mite</name>
    <dbReference type="NCBI Taxonomy" id="34638"/>
    <lineage>
        <taxon>Eukaryota</taxon>
        <taxon>Metazoa</taxon>
        <taxon>Ecdysozoa</taxon>
        <taxon>Arthropoda</taxon>
        <taxon>Chelicerata</taxon>
        <taxon>Arachnida</taxon>
        <taxon>Acari</taxon>
        <taxon>Parasitiformes</taxon>
        <taxon>Mesostigmata</taxon>
        <taxon>Gamasina</taxon>
        <taxon>Phytoseioidea</taxon>
        <taxon>Phytoseiidae</taxon>
        <taxon>Typhlodrominae</taxon>
        <taxon>Galendromus</taxon>
    </lineage>
</organism>
<feature type="region of interest" description="Disordered" evidence="1">
    <location>
        <begin position="201"/>
        <end position="225"/>
    </location>
</feature>
<gene>
    <name evidence="3" type="primary">LOC100902793</name>
</gene>
<feature type="compositionally biased region" description="Low complexity" evidence="1">
    <location>
        <begin position="204"/>
        <end position="222"/>
    </location>
</feature>
<evidence type="ECO:0000313" key="2">
    <source>
        <dbReference type="Proteomes" id="UP000694867"/>
    </source>
</evidence>
<evidence type="ECO:0000256" key="1">
    <source>
        <dbReference type="SAM" id="MobiDB-lite"/>
    </source>
</evidence>
<evidence type="ECO:0000313" key="3">
    <source>
        <dbReference type="RefSeq" id="XP_018495856.1"/>
    </source>
</evidence>